<feature type="transmembrane region" description="Helical" evidence="1">
    <location>
        <begin position="32"/>
        <end position="48"/>
    </location>
</feature>
<dbReference type="RefSeq" id="WP_185082653.1">
    <property type="nucleotide sequence ID" value="NZ_JACHJB010000001.1"/>
</dbReference>
<keyword evidence="1" id="KW-1133">Transmembrane helix</keyword>
<dbReference type="Proteomes" id="UP000583800">
    <property type="component" value="Unassembled WGS sequence"/>
</dbReference>
<evidence type="ECO:0000313" key="2">
    <source>
        <dbReference type="EMBL" id="MBB6344555.1"/>
    </source>
</evidence>
<proteinExistence type="predicted"/>
<feature type="transmembrane region" description="Helical" evidence="1">
    <location>
        <begin position="60"/>
        <end position="77"/>
    </location>
</feature>
<keyword evidence="1" id="KW-0812">Transmembrane</keyword>
<name>A0A7X0EX80_9ACTN</name>
<evidence type="ECO:0008006" key="4">
    <source>
        <dbReference type="Google" id="ProtNLM"/>
    </source>
</evidence>
<sequence>MSAALITLVVVALVVAVVIRRFRGEPLRARDLFGPPAMLVGIGVYGLVKDVELGGADLAWLLAGAVAGLLMGALRGLTPRLFVRHGHLWQRYTGWTLVVWVVSVAVNAGLGALATAAGIPEQVRPTTLSIGVSLLGEAMTLALRARSTGAPFAPEGEDSLLDRLTSRDR</sequence>
<accession>A0A7X0EX80</accession>
<gene>
    <name evidence="2" type="ORF">FHU36_001064</name>
</gene>
<evidence type="ECO:0000256" key="1">
    <source>
        <dbReference type="SAM" id="Phobius"/>
    </source>
</evidence>
<dbReference type="EMBL" id="JACHJB010000001">
    <property type="protein sequence ID" value="MBB6344555.1"/>
    <property type="molecule type" value="Genomic_DNA"/>
</dbReference>
<evidence type="ECO:0000313" key="3">
    <source>
        <dbReference type="Proteomes" id="UP000583800"/>
    </source>
</evidence>
<keyword evidence="3" id="KW-1185">Reference proteome</keyword>
<keyword evidence="1" id="KW-0472">Membrane</keyword>
<organism evidence="2 3">
    <name type="scientific">Nonomuraea muscovyensis</name>
    <dbReference type="NCBI Taxonomy" id="1124761"/>
    <lineage>
        <taxon>Bacteria</taxon>
        <taxon>Bacillati</taxon>
        <taxon>Actinomycetota</taxon>
        <taxon>Actinomycetes</taxon>
        <taxon>Streptosporangiales</taxon>
        <taxon>Streptosporangiaceae</taxon>
        <taxon>Nonomuraea</taxon>
    </lineage>
</organism>
<reference evidence="2 3" key="1">
    <citation type="submission" date="2020-08" db="EMBL/GenBank/DDBJ databases">
        <title>Sequencing the genomes of 1000 actinobacteria strains.</title>
        <authorList>
            <person name="Klenk H.-P."/>
        </authorList>
    </citation>
    <scope>NUCLEOTIDE SEQUENCE [LARGE SCALE GENOMIC DNA]</scope>
    <source>
        <strain evidence="2 3">DSM 45913</strain>
    </source>
</reference>
<protein>
    <recommendedName>
        <fullName evidence="4">DUF1453 domain-containing protein</fullName>
    </recommendedName>
</protein>
<comment type="caution">
    <text evidence="2">The sequence shown here is derived from an EMBL/GenBank/DDBJ whole genome shotgun (WGS) entry which is preliminary data.</text>
</comment>
<feature type="transmembrane region" description="Helical" evidence="1">
    <location>
        <begin position="97"/>
        <end position="119"/>
    </location>
</feature>
<dbReference type="AlphaFoldDB" id="A0A7X0EX80"/>